<evidence type="ECO:0000256" key="8">
    <source>
        <dbReference type="ARBA" id="ARBA00022833"/>
    </source>
</evidence>
<name>A0A8K0NNY9_9TREE</name>
<evidence type="ECO:0000256" key="10">
    <source>
        <dbReference type="ARBA" id="ARBA00029741"/>
    </source>
</evidence>
<dbReference type="AlphaFoldDB" id="A0A8K0NNY9"/>
<dbReference type="PANTHER" id="PTHR10309">
    <property type="entry name" value="MANNOSE-6-PHOSPHATE ISOMERASE"/>
    <property type="match status" value="1"/>
</dbReference>
<proteinExistence type="inferred from homology"/>
<comment type="caution">
    <text evidence="14">The sequence shown here is derived from an EMBL/GenBank/DDBJ whole genome shotgun (WGS) entry which is preliminary data.</text>
</comment>
<feature type="binding site" evidence="12">
    <location>
        <position position="39"/>
    </location>
    <ligand>
        <name>Zn(2+)</name>
        <dbReference type="ChEBI" id="CHEBI:29105"/>
    </ligand>
</feature>
<evidence type="ECO:0000256" key="5">
    <source>
        <dbReference type="ARBA" id="ARBA00011956"/>
    </source>
</evidence>
<dbReference type="UniPathway" id="UPA00126">
    <property type="reaction ID" value="UER00423"/>
</dbReference>
<keyword evidence="9" id="KW-0413">Isomerase</keyword>
<dbReference type="NCBIfam" id="TIGR00218">
    <property type="entry name" value="manA"/>
    <property type="match status" value="1"/>
</dbReference>
<feature type="binding site" evidence="12">
    <location>
        <position position="37"/>
    </location>
    <ligand>
        <name>Zn(2+)</name>
        <dbReference type="ChEBI" id="CHEBI:29105"/>
    </ligand>
</feature>
<reference evidence="14" key="1">
    <citation type="submission" date="2020-04" db="EMBL/GenBank/DDBJ databases">
        <title>Analysis of mating type loci in Filobasidium floriforme.</title>
        <authorList>
            <person name="Nowrousian M."/>
        </authorList>
    </citation>
    <scope>NUCLEOTIDE SEQUENCE</scope>
    <source>
        <strain evidence="14">CBS 6242</strain>
    </source>
</reference>
<dbReference type="InterPro" id="IPR011051">
    <property type="entry name" value="RmlC_Cupin_sf"/>
</dbReference>
<dbReference type="PIRSF" id="PIRSF001480">
    <property type="entry name" value="Mannose-6-phosphate_isomerase"/>
    <property type="match status" value="1"/>
</dbReference>
<keyword evidence="8 12" id="KW-0862">Zinc</keyword>
<comment type="similarity">
    <text evidence="4">Belongs to the mannose-6-phosphate isomerase type 1 family.</text>
</comment>
<evidence type="ECO:0000259" key="13">
    <source>
        <dbReference type="Pfam" id="PF20511"/>
    </source>
</evidence>
<comment type="catalytic activity">
    <reaction evidence="1">
        <text>D-mannose 6-phosphate = D-fructose 6-phosphate</text>
        <dbReference type="Rhea" id="RHEA:12356"/>
        <dbReference type="ChEBI" id="CHEBI:58735"/>
        <dbReference type="ChEBI" id="CHEBI:61527"/>
        <dbReference type="EC" id="5.3.1.8"/>
    </reaction>
</comment>
<gene>
    <name evidence="14" type="ORF">FFLO_05332</name>
</gene>
<keyword evidence="15" id="KW-1185">Reference proteome</keyword>
<evidence type="ECO:0000256" key="11">
    <source>
        <dbReference type="ARBA" id="ARBA00030762"/>
    </source>
</evidence>
<dbReference type="GO" id="GO:0004476">
    <property type="term" value="F:mannose-6-phosphate isomerase activity"/>
    <property type="evidence" value="ECO:0007669"/>
    <property type="project" value="UniProtKB-EC"/>
</dbReference>
<dbReference type="Pfam" id="PF20511">
    <property type="entry name" value="PMI_typeI_cat"/>
    <property type="match status" value="1"/>
</dbReference>
<dbReference type="GO" id="GO:0009298">
    <property type="term" value="P:GDP-mannose biosynthetic process"/>
    <property type="evidence" value="ECO:0007669"/>
    <property type="project" value="UniProtKB-UniPathway"/>
</dbReference>
<evidence type="ECO:0000313" key="14">
    <source>
        <dbReference type="EMBL" id="KAG7529927.1"/>
    </source>
</evidence>
<evidence type="ECO:0000256" key="4">
    <source>
        <dbReference type="ARBA" id="ARBA00010772"/>
    </source>
</evidence>
<feature type="domain" description="Phosphomannose isomerase type I catalytic" evidence="13">
    <location>
        <begin position="18"/>
        <end position="80"/>
    </location>
</feature>
<evidence type="ECO:0000256" key="1">
    <source>
        <dbReference type="ARBA" id="ARBA00000757"/>
    </source>
</evidence>
<dbReference type="GO" id="GO:0008270">
    <property type="term" value="F:zinc ion binding"/>
    <property type="evidence" value="ECO:0007669"/>
    <property type="project" value="InterPro"/>
</dbReference>
<accession>A0A8K0NNY9</accession>
<evidence type="ECO:0000256" key="3">
    <source>
        <dbReference type="ARBA" id="ARBA00004666"/>
    </source>
</evidence>
<dbReference type="InterPro" id="IPR014710">
    <property type="entry name" value="RmlC-like_jellyroll"/>
</dbReference>
<comment type="function">
    <text evidence="2">Involved in the synthesis of the GDP-mannose and dolichol-phosphate-mannose required for a number of critical mannosyl transfer reactions.</text>
</comment>
<dbReference type="PRINTS" id="PR00714">
    <property type="entry name" value="MAN6PISMRASE"/>
</dbReference>
<dbReference type="Gene3D" id="2.60.120.10">
    <property type="entry name" value="Jelly Rolls"/>
    <property type="match status" value="3"/>
</dbReference>
<evidence type="ECO:0000313" key="15">
    <source>
        <dbReference type="Proteomes" id="UP000812966"/>
    </source>
</evidence>
<dbReference type="InterPro" id="IPR046457">
    <property type="entry name" value="PMI_typeI_cat"/>
</dbReference>
<evidence type="ECO:0000256" key="9">
    <source>
        <dbReference type="ARBA" id="ARBA00023235"/>
    </source>
</evidence>
<protein>
    <recommendedName>
        <fullName evidence="6">Mannose-6-phosphate isomerase</fullName>
        <ecNumber evidence="5">5.3.1.8</ecNumber>
    </recommendedName>
    <alternativeName>
        <fullName evidence="10">Phosphohexomutase</fullName>
    </alternativeName>
    <alternativeName>
        <fullName evidence="11">Phosphomannose isomerase</fullName>
    </alternativeName>
</protein>
<sequence length="405" mass="43900">MGKAGEKFGAPVEAGKGERFLPFLMKVLTCKQALPLQIHPDKELSRRLHRKNPKQFADFNHKPEIAVALTPFLGFAGFQPIITIKSLLTSIPELDALLRPFESYQTFISATPKATSADLKELVRSVLRMDPKSDASGLLKTVKDALAAGTGMAAPEKEARDGNDVDAAIEGLLSRFEREGVEAFGKAELGDEEKKRLVKALKKMQEFYKGDPGSIVAAFMMNLIELRPGEGIYVGADGVHAWLDGQIIELMATSDNVLNLGFVPAAEKDSVDLFIDAVTCEPKSGEEYKLSKQEWKLSSGAGATIYKVPTEEFSLYHVDGDAQKSTTIKPLNGPTVCIVTAVNTTAGKITQTGTVDDSSARAEVDDIKRGQVYLIGAGTEVEFAPGVEVWASFWDDQEQEQSGTA</sequence>
<evidence type="ECO:0000256" key="2">
    <source>
        <dbReference type="ARBA" id="ARBA00002564"/>
    </source>
</evidence>
<feature type="binding site" evidence="12">
    <location>
        <position position="240"/>
    </location>
    <ligand>
        <name>Zn(2+)</name>
        <dbReference type="ChEBI" id="CHEBI:29105"/>
    </ligand>
</feature>
<evidence type="ECO:0000256" key="12">
    <source>
        <dbReference type="PIRSR" id="PIRSR001480-2"/>
    </source>
</evidence>
<dbReference type="GO" id="GO:0005975">
    <property type="term" value="P:carbohydrate metabolic process"/>
    <property type="evidence" value="ECO:0007669"/>
    <property type="project" value="InterPro"/>
</dbReference>
<dbReference type="InterPro" id="IPR001250">
    <property type="entry name" value="Man6P_Isoase-1"/>
</dbReference>
<dbReference type="PANTHER" id="PTHR10309:SF0">
    <property type="entry name" value="MANNOSE-6-PHOSPHATE ISOMERASE"/>
    <property type="match status" value="1"/>
</dbReference>
<comment type="pathway">
    <text evidence="3">Nucleotide-sugar biosynthesis; GDP-alpha-D-mannose biosynthesis; alpha-D-mannose 1-phosphate from D-fructose 6-phosphate: step 1/2.</text>
</comment>
<dbReference type="CDD" id="cd07011">
    <property type="entry name" value="cupin_PMI_type_I_N"/>
    <property type="match status" value="1"/>
</dbReference>
<evidence type="ECO:0000256" key="7">
    <source>
        <dbReference type="ARBA" id="ARBA00022723"/>
    </source>
</evidence>
<dbReference type="GO" id="GO:0005829">
    <property type="term" value="C:cytosol"/>
    <property type="evidence" value="ECO:0007669"/>
    <property type="project" value="TreeGrafter"/>
</dbReference>
<dbReference type="Proteomes" id="UP000812966">
    <property type="component" value="Unassembled WGS sequence"/>
</dbReference>
<feature type="binding site" evidence="12">
    <location>
        <position position="64"/>
    </location>
    <ligand>
        <name>Zn(2+)</name>
        <dbReference type="ChEBI" id="CHEBI:29105"/>
    </ligand>
</feature>
<dbReference type="EC" id="5.3.1.8" evidence="5"/>
<comment type="cofactor">
    <cofactor evidence="12">
        <name>Zn(2+)</name>
        <dbReference type="ChEBI" id="CHEBI:29105"/>
    </cofactor>
    <text evidence="12">Binds 1 zinc ion per subunit.</text>
</comment>
<dbReference type="EMBL" id="JABELV010000131">
    <property type="protein sequence ID" value="KAG7529927.1"/>
    <property type="molecule type" value="Genomic_DNA"/>
</dbReference>
<keyword evidence="7 12" id="KW-0479">Metal-binding</keyword>
<evidence type="ECO:0000256" key="6">
    <source>
        <dbReference type="ARBA" id="ARBA00018236"/>
    </source>
</evidence>
<dbReference type="SUPFAM" id="SSF51182">
    <property type="entry name" value="RmlC-like cupins"/>
    <property type="match status" value="1"/>
</dbReference>
<dbReference type="InterPro" id="IPR016305">
    <property type="entry name" value="Mannose-6-P_Isomerase"/>
</dbReference>
<organism evidence="14 15">
    <name type="scientific">Filobasidium floriforme</name>
    <dbReference type="NCBI Taxonomy" id="5210"/>
    <lineage>
        <taxon>Eukaryota</taxon>
        <taxon>Fungi</taxon>
        <taxon>Dikarya</taxon>
        <taxon>Basidiomycota</taxon>
        <taxon>Agaricomycotina</taxon>
        <taxon>Tremellomycetes</taxon>
        <taxon>Filobasidiales</taxon>
        <taxon>Filobasidiaceae</taxon>
        <taxon>Filobasidium</taxon>
    </lineage>
</organism>